<feature type="transmembrane region" description="Helical" evidence="7">
    <location>
        <begin position="289"/>
        <end position="307"/>
    </location>
</feature>
<feature type="transmembrane region" description="Helical" evidence="7">
    <location>
        <begin position="170"/>
        <end position="190"/>
    </location>
</feature>
<keyword evidence="10" id="KW-1185">Reference proteome</keyword>
<dbReference type="PROSITE" id="PS50850">
    <property type="entry name" value="MFS"/>
    <property type="match status" value="1"/>
</dbReference>
<sequence length="415" mass="44203">MHAYFTETFRDIRSLPRAVWVLTAGQFINRFGCFVYPFLALHLTQRGFAGGEVAFVLAAMAAGNLAAPFLSGYLSDGVGRRNTIVVSLVGGALTILALYYVHSLTQTALMACLHGLLANTFGPASHALMSDVVPDEKRVTAYAVFRLALNAGYAAGPAVAGLLYTRAPELVFWGDAATTLLFALLAIAFLPHGLRTIAGRISSPTLAWQSWVDAAKDIAGNRPALQLVAGKLFMSLSFIQIFHVLVLHATGRGLSEVEYGIVMGSNGAIIMFMELPLVQWIKRYAPKPVLAVGFALVGLGCASFAWAETMTGFLWAMGLFTLGEMIALPVSAALGARLAPEKFRGRYFGIYGMAWGFAGLAGSSGVWMFQKVGPVWWLVGGSFGLLAAACMMWRPRPPAAPVAEVAEPEVSGGTG</sequence>
<dbReference type="Proteomes" id="UP000738431">
    <property type="component" value="Chromosome"/>
</dbReference>
<evidence type="ECO:0000313" key="10">
    <source>
        <dbReference type="Proteomes" id="UP000738431"/>
    </source>
</evidence>
<comment type="subcellular location">
    <subcellularLocation>
        <location evidence="1">Cell membrane</location>
        <topology evidence="1">Multi-pass membrane protein</topology>
    </subcellularLocation>
</comment>
<dbReference type="PANTHER" id="PTHR23517:SF2">
    <property type="entry name" value="MULTIDRUG RESISTANCE PROTEIN MDTH"/>
    <property type="match status" value="1"/>
</dbReference>
<evidence type="ECO:0000259" key="8">
    <source>
        <dbReference type="PROSITE" id="PS50850"/>
    </source>
</evidence>
<dbReference type="InterPro" id="IPR036259">
    <property type="entry name" value="MFS_trans_sf"/>
</dbReference>
<protein>
    <submittedName>
        <fullName evidence="9">MFS transporter</fullName>
    </submittedName>
</protein>
<evidence type="ECO:0000256" key="7">
    <source>
        <dbReference type="SAM" id="Phobius"/>
    </source>
</evidence>
<accession>A0ABZ1CCT2</accession>
<keyword evidence="4 7" id="KW-0812">Transmembrane</keyword>
<reference evidence="9 10" key="1">
    <citation type="submission" date="2023-12" db="EMBL/GenBank/DDBJ databases">
        <title>Description of an unclassified Opitutus bacterium of Verrucomicrobiota.</title>
        <authorList>
            <person name="Zhang D.-F."/>
        </authorList>
    </citation>
    <scope>NUCLEOTIDE SEQUENCE [LARGE SCALE GENOMIC DNA]</scope>
    <source>
        <strain evidence="9 10">WL0086</strain>
    </source>
</reference>
<evidence type="ECO:0000313" key="9">
    <source>
        <dbReference type="EMBL" id="WRQ88110.1"/>
    </source>
</evidence>
<evidence type="ECO:0000256" key="2">
    <source>
        <dbReference type="ARBA" id="ARBA00022448"/>
    </source>
</evidence>
<gene>
    <name evidence="9" type="ORF">K1X11_001740</name>
</gene>
<name>A0ABZ1CCT2_9BACT</name>
<dbReference type="Gene3D" id="1.20.1250.20">
    <property type="entry name" value="MFS general substrate transporter like domains"/>
    <property type="match status" value="2"/>
</dbReference>
<feature type="domain" description="Major facilitator superfamily (MFS) profile" evidence="8">
    <location>
        <begin position="18"/>
        <end position="398"/>
    </location>
</feature>
<evidence type="ECO:0000256" key="6">
    <source>
        <dbReference type="ARBA" id="ARBA00023136"/>
    </source>
</evidence>
<feature type="transmembrane region" description="Helical" evidence="7">
    <location>
        <begin position="257"/>
        <end position="277"/>
    </location>
</feature>
<dbReference type="InterPro" id="IPR011701">
    <property type="entry name" value="MFS"/>
</dbReference>
<evidence type="ECO:0000256" key="1">
    <source>
        <dbReference type="ARBA" id="ARBA00004651"/>
    </source>
</evidence>
<feature type="transmembrane region" description="Helical" evidence="7">
    <location>
        <begin position="20"/>
        <end position="41"/>
    </location>
</feature>
<feature type="transmembrane region" description="Helical" evidence="7">
    <location>
        <begin position="375"/>
        <end position="393"/>
    </location>
</feature>
<keyword evidence="5 7" id="KW-1133">Transmembrane helix</keyword>
<keyword evidence="3" id="KW-1003">Cell membrane</keyword>
<dbReference type="PROSITE" id="PS00216">
    <property type="entry name" value="SUGAR_TRANSPORT_1"/>
    <property type="match status" value="1"/>
</dbReference>
<evidence type="ECO:0000256" key="5">
    <source>
        <dbReference type="ARBA" id="ARBA00022989"/>
    </source>
</evidence>
<dbReference type="Pfam" id="PF07690">
    <property type="entry name" value="MFS_1"/>
    <property type="match status" value="1"/>
</dbReference>
<feature type="transmembrane region" description="Helical" evidence="7">
    <location>
        <begin position="141"/>
        <end position="164"/>
    </location>
</feature>
<keyword evidence="2" id="KW-0813">Transport</keyword>
<feature type="transmembrane region" description="Helical" evidence="7">
    <location>
        <begin position="313"/>
        <end position="336"/>
    </location>
</feature>
<evidence type="ECO:0000256" key="3">
    <source>
        <dbReference type="ARBA" id="ARBA00022475"/>
    </source>
</evidence>
<proteinExistence type="predicted"/>
<dbReference type="InterPro" id="IPR050171">
    <property type="entry name" value="MFS_Transporters"/>
</dbReference>
<feature type="transmembrane region" description="Helical" evidence="7">
    <location>
        <begin position="53"/>
        <end position="71"/>
    </location>
</feature>
<dbReference type="InterPro" id="IPR020846">
    <property type="entry name" value="MFS_dom"/>
</dbReference>
<dbReference type="PANTHER" id="PTHR23517">
    <property type="entry name" value="RESISTANCE PROTEIN MDTM, PUTATIVE-RELATED-RELATED"/>
    <property type="match status" value="1"/>
</dbReference>
<evidence type="ECO:0000256" key="4">
    <source>
        <dbReference type="ARBA" id="ARBA00022692"/>
    </source>
</evidence>
<dbReference type="SUPFAM" id="SSF103473">
    <property type="entry name" value="MFS general substrate transporter"/>
    <property type="match status" value="1"/>
</dbReference>
<feature type="transmembrane region" description="Helical" evidence="7">
    <location>
        <begin position="232"/>
        <end position="251"/>
    </location>
</feature>
<organism evidence="9 10">
    <name type="scientific">Actomonas aquatica</name>
    <dbReference type="NCBI Taxonomy" id="2866162"/>
    <lineage>
        <taxon>Bacteria</taxon>
        <taxon>Pseudomonadati</taxon>
        <taxon>Verrucomicrobiota</taxon>
        <taxon>Opitutia</taxon>
        <taxon>Opitutales</taxon>
        <taxon>Opitutaceae</taxon>
        <taxon>Actomonas</taxon>
    </lineage>
</organism>
<dbReference type="RefSeq" id="WP_221028856.1">
    <property type="nucleotide sequence ID" value="NZ_CP139781.1"/>
</dbReference>
<feature type="transmembrane region" description="Helical" evidence="7">
    <location>
        <begin position="348"/>
        <end position="369"/>
    </location>
</feature>
<dbReference type="EMBL" id="CP139781">
    <property type="protein sequence ID" value="WRQ88110.1"/>
    <property type="molecule type" value="Genomic_DNA"/>
</dbReference>
<dbReference type="InterPro" id="IPR005829">
    <property type="entry name" value="Sugar_transporter_CS"/>
</dbReference>
<feature type="transmembrane region" description="Helical" evidence="7">
    <location>
        <begin position="83"/>
        <end position="102"/>
    </location>
</feature>
<feature type="transmembrane region" description="Helical" evidence="7">
    <location>
        <begin position="108"/>
        <end position="129"/>
    </location>
</feature>
<keyword evidence="6 7" id="KW-0472">Membrane</keyword>